<name>A0A918M966_9ACTN</name>
<protein>
    <submittedName>
        <fullName evidence="2">Uncharacterized protein</fullName>
    </submittedName>
</protein>
<evidence type="ECO:0000256" key="1">
    <source>
        <dbReference type="SAM" id="MobiDB-lite"/>
    </source>
</evidence>
<reference evidence="2" key="2">
    <citation type="submission" date="2020-09" db="EMBL/GenBank/DDBJ databases">
        <authorList>
            <person name="Sun Q."/>
            <person name="Ohkuma M."/>
        </authorList>
    </citation>
    <scope>NUCLEOTIDE SEQUENCE</scope>
    <source>
        <strain evidence="2">JCM 4369</strain>
    </source>
</reference>
<keyword evidence="3" id="KW-1185">Reference proteome</keyword>
<reference evidence="2" key="1">
    <citation type="journal article" date="2014" name="Int. J. Syst. Evol. Microbiol.">
        <title>Complete genome sequence of Corynebacterium casei LMG S-19264T (=DSM 44701T), isolated from a smear-ripened cheese.</title>
        <authorList>
            <consortium name="US DOE Joint Genome Institute (JGI-PGF)"/>
            <person name="Walter F."/>
            <person name="Albersmeier A."/>
            <person name="Kalinowski J."/>
            <person name="Ruckert C."/>
        </authorList>
    </citation>
    <scope>NUCLEOTIDE SEQUENCE</scope>
    <source>
        <strain evidence="2">JCM 4369</strain>
    </source>
</reference>
<dbReference type="Gene3D" id="3.40.50.1240">
    <property type="entry name" value="Phosphoglycerate mutase-like"/>
    <property type="match status" value="1"/>
</dbReference>
<evidence type="ECO:0000313" key="2">
    <source>
        <dbReference type="EMBL" id="GGU76094.1"/>
    </source>
</evidence>
<organism evidence="2 3">
    <name type="scientific">Streptomyces filipinensis</name>
    <dbReference type="NCBI Taxonomy" id="66887"/>
    <lineage>
        <taxon>Bacteria</taxon>
        <taxon>Bacillati</taxon>
        <taxon>Actinomycetota</taxon>
        <taxon>Actinomycetes</taxon>
        <taxon>Kitasatosporales</taxon>
        <taxon>Streptomycetaceae</taxon>
        <taxon>Streptomyces</taxon>
    </lineage>
</organism>
<accession>A0A918M966</accession>
<gene>
    <name evidence="2" type="ORF">GCM10010260_05340</name>
</gene>
<dbReference type="SUPFAM" id="SSF53254">
    <property type="entry name" value="Phosphoglycerate mutase-like"/>
    <property type="match status" value="1"/>
</dbReference>
<feature type="compositionally biased region" description="Basic residues" evidence="1">
    <location>
        <begin position="136"/>
        <end position="145"/>
    </location>
</feature>
<dbReference type="AlphaFoldDB" id="A0A918M966"/>
<feature type="region of interest" description="Disordered" evidence="1">
    <location>
        <begin position="126"/>
        <end position="153"/>
    </location>
</feature>
<dbReference type="EMBL" id="BMTD01000001">
    <property type="protein sequence ID" value="GGU76094.1"/>
    <property type="molecule type" value="Genomic_DNA"/>
</dbReference>
<proteinExistence type="predicted"/>
<evidence type="ECO:0000313" key="3">
    <source>
        <dbReference type="Proteomes" id="UP000618795"/>
    </source>
</evidence>
<dbReference type="Proteomes" id="UP000618795">
    <property type="component" value="Unassembled WGS sequence"/>
</dbReference>
<sequence length="153" mass="17085">MADVLLDDFFRQAEAKRAGTSDLGAELRFTHAEEIIPLAALMGLPGSTEPATPGEPYTYGDDSWRGAAVAPLGANIQWDVFRKGERYLVRMSLQRAGDGLQDRMPSDRRRQRVLRPRRTGAVLRARLTPGHPRGISPRHSRRTCRRSPPCAPR</sequence>
<comment type="caution">
    <text evidence="2">The sequence shown here is derived from an EMBL/GenBank/DDBJ whole genome shotgun (WGS) entry which is preliminary data.</text>
</comment>
<dbReference type="InterPro" id="IPR029033">
    <property type="entry name" value="His_PPase_superfam"/>
</dbReference>